<dbReference type="PANTHER" id="PTHR22935:SF97">
    <property type="entry name" value="BETA-LACTAMASE-RELATED DOMAIN-CONTAINING PROTEIN"/>
    <property type="match status" value="1"/>
</dbReference>
<evidence type="ECO:0000259" key="3">
    <source>
        <dbReference type="Pfam" id="PF26335"/>
    </source>
</evidence>
<dbReference type="OrthoDB" id="10250282at2759"/>
<proteinExistence type="predicted"/>
<dbReference type="Gene3D" id="3.40.710.10">
    <property type="entry name" value="DD-peptidase/beta-lactamase superfamily"/>
    <property type="match status" value="1"/>
</dbReference>
<dbReference type="PANTHER" id="PTHR22935">
    <property type="entry name" value="PENICILLIN-BINDING PROTEIN"/>
    <property type="match status" value="1"/>
</dbReference>
<feature type="chain" id="PRO_5040118395" description="Beta-lactamase-related domain-containing protein" evidence="1">
    <location>
        <begin position="18"/>
        <end position="553"/>
    </location>
</feature>
<dbReference type="InterPro" id="IPR001466">
    <property type="entry name" value="Beta-lactam-related"/>
</dbReference>
<sequence>MRFTTLTHLSALAIATGASICPMLGPVFPIPKDLHSSVAFQDTLKGLRAKIEEAFASGITTHGPVDSSDTYSIQIFSTSSQYMLLDYHRRGPAVLGNRAIDGDSVYRIASTSKLITVYLLLIQAGPAIFSDRVIEYLPELAGAVHWDDITVGSLAGYLADITAELFDTTSLPGGDISALFPGVFPSLTSNETSGCEYGTSDCTREVFIENLLSRRSAYLPNTTPAYSNAAFAILGLVLEAVADSSFDSVLHDLLLTPLNLSSTSISRPEDSTKAVIPGNATISGWDVDLSHTPGAAMGGLFSSPNDLSAIGRAMLSSELLPSSTTRAWMKPTSFTSSLLGATGHGWEIFRAATNAKYNRIIDLYTKAGNLPGYGANLILIPDFDLGITIMNAGARGNVGTEIAGLIIDDLLPALDEAARVQADAAFAGTYTAANELNSTVKLTTEAGVPGLRIEEWIINGTDIRASPFFARFEDYHMFPTNILSEDGKQLSWRSTYISLPETGSPFDACASWFGIDRPNYGVYGIDEWVFHMDKDSKAWGLEPKALKIVLEKA</sequence>
<feature type="domain" description="Beta-lactamase-related" evidence="2">
    <location>
        <begin position="96"/>
        <end position="395"/>
    </location>
</feature>
<dbReference type="InterPro" id="IPR012338">
    <property type="entry name" value="Beta-lactam/transpept-like"/>
</dbReference>
<evidence type="ECO:0000313" key="4">
    <source>
        <dbReference type="EMBL" id="KAF3036159.1"/>
    </source>
</evidence>
<dbReference type="Pfam" id="PF00144">
    <property type="entry name" value="Beta-lactamase"/>
    <property type="match status" value="1"/>
</dbReference>
<protein>
    <recommendedName>
        <fullName evidence="6">Beta-lactamase-related domain-containing protein</fullName>
    </recommendedName>
</protein>
<feature type="domain" description="Beta-lactamase-like ARB-00930-like C-terminal" evidence="3">
    <location>
        <begin position="418"/>
        <end position="552"/>
    </location>
</feature>
<dbReference type="InterPro" id="IPR051478">
    <property type="entry name" value="Beta-lactamase-like_AB/R"/>
</dbReference>
<comment type="caution">
    <text evidence="4">The sequence shown here is derived from an EMBL/GenBank/DDBJ whole genome shotgun (WGS) entry which is preliminary data.</text>
</comment>
<evidence type="ECO:0000313" key="5">
    <source>
        <dbReference type="Proteomes" id="UP000758155"/>
    </source>
</evidence>
<dbReference type="AlphaFoldDB" id="A0A9P4WM95"/>
<dbReference type="InterPro" id="IPR058664">
    <property type="entry name" value="ARB_00930-like_C"/>
</dbReference>
<evidence type="ECO:0008006" key="6">
    <source>
        <dbReference type="Google" id="ProtNLM"/>
    </source>
</evidence>
<evidence type="ECO:0000259" key="2">
    <source>
        <dbReference type="Pfam" id="PF00144"/>
    </source>
</evidence>
<keyword evidence="5" id="KW-1185">Reference proteome</keyword>
<dbReference type="EMBL" id="SWKV01000052">
    <property type="protein sequence ID" value="KAF3036159.1"/>
    <property type="molecule type" value="Genomic_DNA"/>
</dbReference>
<feature type="signal peptide" evidence="1">
    <location>
        <begin position="1"/>
        <end position="17"/>
    </location>
</feature>
<keyword evidence="1" id="KW-0732">Signal</keyword>
<gene>
    <name evidence="4" type="ORF">E8E12_003041</name>
</gene>
<reference evidence="4" key="1">
    <citation type="submission" date="2019-04" db="EMBL/GenBank/DDBJ databases">
        <title>Sequencing of skin fungus with MAO and IRED activity.</title>
        <authorList>
            <person name="Marsaioli A.J."/>
            <person name="Bonatto J.M.C."/>
            <person name="Reis Junior O."/>
        </authorList>
    </citation>
    <scope>NUCLEOTIDE SEQUENCE</scope>
    <source>
        <strain evidence="4">28M1</strain>
    </source>
</reference>
<evidence type="ECO:0000256" key="1">
    <source>
        <dbReference type="SAM" id="SignalP"/>
    </source>
</evidence>
<dbReference type="Pfam" id="PF26335">
    <property type="entry name" value="ARB_00930_C"/>
    <property type="match status" value="1"/>
</dbReference>
<accession>A0A9P4WM95</accession>
<dbReference type="SUPFAM" id="SSF56601">
    <property type="entry name" value="beta-lactamase/transpeptidase-like"/>
    <property type="match status" value="1"/>
</dbReference>
<dbReference type="Proteomes" id="UP000758155">
    <property type="component" value="Unassembled WGS sequence"/>
</dbReference>
<organism evidence="4 5">
    <name type="scientific">Didymella heteroderae</name>
    <dbReference type="NCBI Taxonomy" id="1769908"/>
    <lineage>
        <taxon>Eukaryota</taxon>
        <taxon>Fungi</taxon>
        <taxon>Dikarya</taxon>
        <taxon>Ascomycota</taxon>
        <taxon>Pezizomycotina</taxon>
        <taxon>Dothideomycetes</taxon>
        <taxon>Pleosporomycetidae</taxon>
        <taxon>Pleosporales</taxon>
        <taxon>Pleosporineae</taxon>
        <taxon>Didymellaceae</taxon>
        <taxon>Didymella</taxon>
    </lineage>
</organism>
<name>A0A9P4WM95_9PLEO</name>